<evidence type="ECO:0000256" key="3">
    <source>
        <dbReference type="ARBA" id="ARBA00022741"/>
    </source>
</evidence>
<proteinExistence type="predicted"/>
<keyword evidence="9" id="KW-1185">Reference proteome</keyword>
<reference evidence="8 9" key="1">
    <citation type="submission" date="2016-09" db="EMBL/GenBank/DDBJ databases">
        <authorList>
            <person name="Capua I."/>
            <person name="De Benedictis P."/>
            <person name="Joannis T."/>
            <person name="Lombin L.H."/>
            <person name="Cattoli G."/>
        </authorList>
    </citation>
    <scope>NUCLEOTIDE SEQUENCE [LARGE SCALE GENOMIC DNA]</scope>
    <source>
        <strain evidence="8 9">A7P-90m</strain>
    </source>
</reference>
<evidence type="ECO:0000259" key="7">
    <source>
        <dbReference type="PROSITE" id="PS50109"/>
    </source>
</evidence>
<dbReference type="Pfam" id="PF02518">
    <property type="entry name" value="HATPase_c"/>
    <property type="match status" value="1"/>
</dbReference>
<dbReference type="GO" id="GO:0005524">
    <property type="term" value="F:ATP binding"/>
    <property type="evidence" value="ECO:0007669"/>
    <property type="project" value="UniProtKB-KW"/>
</dbReference>
<dbReference type="OrthoDB" id="1046984at2"/>
<name>A0A1G6NSK3_9BACT</name>
<keyword evidence="1" id="KW-0597">Phosphoprotein</keyword>
<keyword evidence="4 8" id="KW-0418">Kinase</keyword>
<keyword evidence="6" id="KW-0902">Two-component regulatory system</keyword>
<feature type="domain" description="Histidine kinase" evidence="7">
    <location>
        <begin position="1"/>
        <end position="106"/>
    </location>
</feature>
<dbReference type="InterPro" id="IPR036890">
    <property type="entry name" value="HATPase_C_sf"/>
</dbReference>
<dbReference type="Proteomes" id="UP000199452">
    <property type="component" value="Unassembled WGS sequence"/>
</dbReference>
<keyword evidence="3" id="KW-0547">Nucleotide-binding</keyword>
<dbReference type="PROSITE" id="PS50109">
    <property type="entry name" value="HIS_KIN"/>
    <property type="match status" value="1"/>
</dbReference>
<dbReference type="PANTHER" id="PTHR43065:SF10">
    <property type="entry name" value="PEROXIDE STRESS-ACTIVATED HISTIDINE KINASE MAK3"/>
    <property type="match status" value="1"/>
</dbReference>
<gene>
    <name evidence="8" type="ORF">SAMN05216323_104512</name>
</gene>
<evidence type="ECO:0000256" key="1">
    <source>
        <dbReference type="ARBA" id="ARBA00022553"/>
    </source>
</evidence>
<evidence type="ECO:0000256" key="4">
    <source>
        <dbReference type="ARBA" id="ARBA00022777"/>
    </source>
</evidence>
<evidence type="ECO:0000313" key="9">
    <source>
        <dbReference type="Proteomes" id="UP000199452"/>
    </source>
</evidence>
<dbReference type="SUPFAM" id="SSF55874">
    <property type="entry name" value="ATPase domain of HSP90 chaperone/DNA topoisomerase II/histidine kinase"/>
    <property type="match status" value="1"/>
</dbReference>
<dbReference type="Gene3D" id="3.30.565.10">
    <property type="entry name" value="Histidine kinase-like ATPase, C-terminal domain"/>
    <property type="match status" value="1"/>
</dbReference>
<protein>
    <submittedName>
        <fullName evidence="8">Histidine kinase-, DNA gyrase B-, and HSP90-like ATPase</fullName>
    </submittedName>
</protein>
<dbReference type="STRING" id="1640674.SAMN05216323_104512"/>
<dbReference type="AlphaFoldDB" id="A0A1G6NSK3"/>
<evidence type="ECO:0000256" key="2">
    <source>
        <dbReference type="ARBA" id="ARBA00022679"/>
    </source>
</evidence>
<dbReference type="GO" id="GO:0016301">
    <property type="term" value="F:kinase activity"/>
    <property type="evidence" value="ECO:0007669"/>
    <property type="project" value="UniProtKB-KW"/>
</dbReference>
<dbReference type="PANTHER" id="PTHR43065">
    <property type="entry name" value="SENSOR HISTIDINE KINASE"/>
    <property type="match status" value="1"/>
</dbReference>
<dbReference type="EMBL" id="FMYP01000045">
    <property type="protein sequence ID" value="SDC70257.1"/>
    <property type="molecule type" value="Genomic_DNA"/>
</dbReference>
<evidence type="ECO:0000256" key="6">
    <source>
        <dbReference type="ARBA" id="ARBA00023012"/>
    </source>
</evidence>
<accession>A0A1G6NSK3</accession>
<dbReference type="InterPro" id="IPR005467">
    <property type="entry name" value="His_kinase_dom"/>
</dbReference>
<keyword evidence="5" id="KW-0067">ATP-binding</keyword>
<organism evidence="8 9">
    <name type="scientific">Williamwhitmania taraxaci</name>
    <dbReference type="NCBI Taxonomy" id="1640674"/>
    <lineage>
        <taxon>Bacteria</taxon>
        <taxon>Pseudomonadati</taxon>
        <taxon>Bacteroidota</taxon>
        <taxon>Bacteroidia</taxon>
        <taxon>Bacteroidales</taxon>
        <taxon>Williamwhitmaniaceae</taxon>
        <taxon>Williamwhitmania</taxon>
    </lineage>
</organism>
<dbReference type="InterPro" id="IPR003594">
    <property type="entry name" value="HATPase_dom"/>
</dbReference>
<evidence type="ECO:0000256" key="5">
    <source>
        <dbReference type="ARBA" id="ARBA00022840"/>
    </source>
</evidence>
<evidence type="ECO:0000313" key="8">
    <source>
        <dbReference type="EMBL" id="SDC70257.1"/>
    </source>
</evidence>
<sequence length="182" mass="20639">MKDLSLHILDIAQNSISAKATFIEILLVEDTLNDLFSITIRDNGCGMSKETLEKVVDPYYTSRTTRKVGLGIPLLKQNAERCEGHFSITSKENKGTELMATFRYNNIDRPALGDIAGVIVILATSNPKIDFVYTHRYNSKEYCFDTREVTKALEGTPINDLKVTRFLKEMVKENLDEIQIEE</sequence>
<keyword evidence="2" id="KW-0808">Transferase</keyword>
<dbReference type="RefSeq" id="WP_092439225.1">
    <property type="nucleotide sequence ID" value="NZ_FMYP01000045.1"/>
</dbReference>
<dbReference type="GO" id="GO:0000160">
    <property type="term" value="P:phosphorelay signal transduction system"/>
    <property type="evidence" value="ECO:0007669"/>
    <property type="project" value="UniProtKB-KW"/>
</dbReference>